<keyword evidence="15" id="KW-1185">Reference proteome</keyword>
<sequence>MPLFLPFIFVTMFPTIIICLIILGIEFITGIIANGLMIVVNCREWIRSRKLTCCDMILTSLGISRFFLQCMININNILTHLRQDMNELCTILRIVTVFWIFLTTLNLWLATCLSVFYCVKIANFSQSLFLWLKLRISGLVPQLLMGSFLVSLVICLPSINTIDRKYIDHSMNNLSGNTTGECRYKVDFSSRFFISSMLGYTSPFIIFIISSILLIKSLWRHSKRMEKTTSTSRDTVTEAHVRAIKGLISFIFFYISYFVALVIFLLELCTISTYYVWIVIMGAYPSGHSVILILGNPKLKRVAVRAFHYAGWAKLVLG</sequence>
<comment type="similarity">
    <text evidence="2 11">Belongs to the G-protein coupled receptor T2R family.</text>
</comment>
<dbReference type="Proteomes" id="UP000694380">
    <property type="component" value="Unplaced"/>
</dbReference>
<dbReference type="GO" id="GO:0004930">
    <property type="term" value="F:G protein-coupled receptor activity"/>
    <property type="evidence" value="ECO:0007669"/>
    <property type="project" value="UniProtKB-KW"/>
</dbReference>
<dbReference type="GO" id="GO:0016020">
    <property type="term" value="C:membrane"/>
    <property type="evidence" value="ECO:0007669"/>
    <property type="project" value="UniProtKB-SubCell"/>
</dbReference>
<evidence type="ECO:0000256" key="13">
    <source>
        <dbReference type="SAM" id="Phobius"/>
    </source>
</evidence>
<name>A0A8C3HA48_CHRPI</name>
<evidence type="ECO:0000313" key="15">
    <source>
        <dbReference type="Proteomes" id="UP000694380"/>
    </source>
</evidence>
<dbReference type="OMA" id="CMININN"/>
<feature type="transmembrane region" description="Helical" evidence="13">
    <location>
        <begin position="6"/>
        <end position="39"/>
    </location>
</feature>
<dbReference type="Gene3D" id="1.20.1070.10">
    <property type="entry name" value="Rhodopsin 7-helix transmembrane proteins"/>
    <property type="match status" value="1"/>
</dbReference>
<reference evidence="14" key="2">
    <citation type="submission" date="2025-09" db="UniProtKB">
        <authorList>
            <consortium name="Ensembl"/>
        </authorList>
    </citation>
    <scope>IDENTIFICATION</scope>
</reference>
<protein>
    <recommendedName>
        <fullName evidence="12">Taste receptor type 2</fullName>
    </recommendedName>
</protein>
<accession>A0A8C3HA48</accession>
<evidence type="ECO:0000256" key="2">
    <source>
        <dbReference type="ARBA" id="ARBA00007376"/>
    </source>
</evidence>
<gene>
    <name evidence="14" type="primary">LOC101953629</name>
</gene>
<keyword evidence="6 13" id="KW-1133">Transmembrane helix</keyword>
<keyword evidence="9 12" id="KW-0675">Receptor</keyword>
<evidence type="ECO:0000256" key="10">
    <source>
        <dbReference type="ARBA" id="ARBA00023224"/>
    </source>
</evidence>
<keyword evidence="10 12" id="KW-0807">Transducer</keyword>
<reference evidence="14" key="1">
    <citation type="submission" date="2025-08" db="UniProtKB">
        <authorList>
            <consortium name="Ensembl"/>
        </authorList>
    </citation>
    <scope>IDENTIFICATION</scope>
</reference>
<evidence type="ECO:0000313" key="14">
    <source>
        <dbReference type="Ensembl" id="ENSCPBP00000011470.1"/>
    </source>
</evidence>
<dbReference type="FunFam" id="1.20.1070.10:FF:000055">
    <property type="entry name" value="Taste receptor type 2"/>
    <property type="match status" value="1"/>
</dbReference>
<keyword evidence="8 12" id="KW-0472">Membrane</keyword>
<dbReference type="GO" id="GO:0033038">
    <property type="term" value="F:bitter taste receptor activity"/>
    <property type="evidence" value="ECO:0007669"/>
    <property type="project" value="InterPro"/>
</dbReference>
<feature type="transmembrane region" description="Helical" evidence="13">
    <location>
        <begin position="94"/>
        <end position="119"/>
    </location>
</feature>
<dbReference type="SUPFAM" id="SSF81321">
    <property type="entry name" value="Family A G protein-coupled receptor-like"/>
    <property type="match status" value="1"/>
</dbReference>
<dbReference type="CDD" id="cd13950">
    <property type="entry name" value="7tm_TAS2R"/>
    <property type="match status" value="1"/>
</dbReference>
<feature type="transmembrane region" description="Helical" evidence="13">
    <location>
        <begin position="274"/>
        <end position="295"/>
    </location>
</feature>
<evidence type="ECO:0000256" key="3">
    <source>
        <dbReference type="ARBA" id="ARBA00022480"/>
    </source>
</evidence>
<feature type="transmembrane region" description="Helical" evidence="13">
    <location>
        <begin position="193"/>
        <end position="215"/>
    </location>
</feature>
<evidence type="ECO:0000256" key="4">
    <source>
        <dbReference type="ARBA" id="ARBA00022606"/>
    </source>
</evidence>
<dbReference type="Ensembl" id="ENSCPBT00000013738.1">
    <property type="protein sequence ID" value="ENSCPBP00000011470.1"/>
    <property type="gene ID" value="ENSCPBG00000008739.1"/>
</dbReference>
<dbReference type="GeneTree" id="ENSGT01150000286961"/>
<keyword evidence="3 12" id="KW-0919">Taste</keyword>
<evidence type="ECO:0000256" key="6">
    <source>
        <dbReference type="ARBA" id="ARBA00022989"/>
    </source>
</evidence>
<dbReference type="InterPro" id="IPR007960">
    <property type="entry name" value="TAS2R"/>
</dbReference>
<evidence type="ECO:0000256" key="11">
    <source>
        <dbReference type="RuleBase" id="RU004423"/>
    </source>
</evidence>
<keyword evidence="7 12" id="KW-0297">G-protein coupled receptor</keyword>
<evidence type="ECO:0000256" key="7">
    <source>
        <dbReference type="ARBA" id="ARBA00023040"/>
    </source>
</evidence>
<evidence type="ECO:0000256" key="1">
    <source>
        <dbReference type="ARBA" id="ARBA00004141"/>
    </source>
</evidence>
<feature type="transmembrane region" description="Helical" evidence="13">
    <location>
        <begin position="247"/>
        <end position="268"/>
    </location>
</feature>
<feature type="transmembrane region" description="Helical" evidence="13">
    <location>
        <begin position="139"/>
        <end position="159"/>
    </location>
</feature>
<evidence type="ECO:0000256" key="12">
    <source>
        <dbReference type="RuleBase" id="RU004424"/>
    </source>
</evidence>
<dbReference type="Pfam" id="PF05296">
    <property type="entry name" value="TAS2R"/>
    <property type="match status" value="1"/>
</dbReference>
<feature type="transmembrane region" description="Helical" evidence="13">
    <location>
        <begin position="51"/>
        <end position="74"/>
    </location>
</feature>
<evidence type="ECO:0000256" key="8">
    <source>
        <dbReference type="ARBA" id="ARBA00023136"/>
    </source>
</evidence>
<dbReference type="AlphaFoldDB" id="A0A8C3HA48"/>
<keyword evidence="5 12" id="KW-0812">Transmembrane</keyword>
<comment type="subcellular location">
    <subcellularLocation>
        <location evidence="1 12">Membrane</location>
        <topology evidence="1 12">Multi-pass membrane protein</topology>
    </subcellularLocation>
</comment>
<keyword evidence="4 12" id="KW-0716">Sensory transduction</keyword>
<organism evidence="14 15">
    <name type="scientific">Chrysemys picta bellii</name>
    <name type="common">Western painted turtle</name>
    <name type="synonym">Emys bellii</name>
    <dbReference type="NCBI Taxonomy" id="8478"/>
    <lineage>
        <taxon>Eukaryota</taxon>
        <taxon>Metazoa</taxon>
        <taxon>Chordata</taxon>
        <taxon>Craniata</taxon>
        <taxon>Vertebrata</taxon>
        <taxon>Euteleostomi</taxon>
        <taxon>Archelosauria</taxon>
        <taxon>Testudinata</taxon>
        <taxon>Testudines</taxon>
        <taxon>Cryptodira</taxon>
        <taxon>Durocryptodira</taxon>
        <taxon>Testudinoidea</taxon>
        <taxon>Emydidae</taxon>
        <taxon>Chrysemys</taxon>
    </lineage>
</organism>
<dbReference type="PANTHER" id="PTHR11394">
    <property type="entry name" value="TASTE RECEPTOR TYPE 2"/>
    <property type="match status" value="1"/>
</dbReference>
<proteinExistence type="inferred from homology"/>
<evidence type="ECO:0000256" key="9">
    <source>
        <dbReference type="ARBA" id="ARBA00023170"/>
    </source>
</evidence>
<dbReference type="PANTHER" id="PTHR11394:SF47">
    <property type="entry name" value="TASTE RECEPTOR TYPE 2 MEMBER 40"/>
    <property type="match status" value="1"/>
</dbReference>
<evidence type="ECO:0000256" key="5">
    <source>
        <dbReference type="ARBA" id="ARBA00022692"/>
    </source>
</evidence>